<name>A2DQD0_TRIV3</name>
<dbReference type="SMR" id="A2DQD0"/>
<evidence type="ECO:0000313" key="1">
    <source>
        <dbReference type="EMBL" id="EAY17387.1"/>
    </source>
</evidence>
<reference evidence="1" key="2">
    <citation type="journal article" date="2007" name="Science">
        <title>Draft genome sequence of the sexually transmitted pathogen Trichomonas vaginalis.</title>
        <authorList>
            <person name="Carlton J.M."/>
            <person name="Hirt R.P."/>
            <person name="Silva J.C."/>
            <person name="Delcher A.L."/>
            <person name="Schatz M."/>
            <person name="Zhao Q."/>
            <person name="Wortman J.R."/>
            <person name="Bidwell S.L."/>
            <person name="Alsmark U.C.M."/>
            <person name="Besteiro S."/>
            <person name="Sicheritz-Ponten T."/>
            <person name="Noel C.J."/>
            <person name="Dacks J.B."/>
            <person name="Foster P.G."/>
            <person name="Simillion C."/>
            <person name="Van de Peer Y."/>
            <person name="Miranda-Saavedra D."/>
            <person name="Barton G.J."/>
            <person name="Westrop G.D."/>
            <person name="Mueller S."/>
            <person name="Dessi D."/>
            <person name="Fiori P.L."/>
            <person name="Ren Q."/>
            <person name="Paulsen I."/>
            <person name="Zhang H."/>
            <person name="Bastida-Corcuera F.D."/>
            <person name="Simoes-Barbosa A."/>
            <person name="Brown M.T."/>
            <person name="Hayes R.D."/>
            <person name="Mukherjee M."/>
            <person name="Okumura C.Y."/>
            <person name="Schneider R."/>
            <person name="Smith A.J."/>
            <person name="Vanacova S."/>
            <person name="Villalvazo M."/>
            <person name="Haas B.J."/>
            <person name="Pertea M."/>
            <person name="Feldblyum T.V."/>
            <person name="Utterback T.R."/>
            <person name="Shu C.L."/>
            <person name="Osoegawa K."/>
            <person name="de Jong P.J."/>
            <person name="Hrdy I."/>
            <person name="Horvathova L."/>
            <person name="Zubacova Z."/>
            <person name="Dolezal P."/>
            <person name="Malik S.B."/>
            <person name="Logsdon J.M. Jr."/>
            <person name="Henze K."/>
            <person name="Gupta A."/>
            <person name="Wang C.C."/>
            <person name="Dunne R.L."/>
            <person name="Upcroft J.A."/>
            <person name="Upcroft P."/>
            <person name="White O."/>
            <person name="Salzberg S.L."/>
            <person name="Tang P."/>
            <person name="Chiu C.-H."/>
            <person name="Lee Y.-S."/>
            <person name="Embley T.M."/>
            <person name="Coombs G.H."/>
            <person name="Mottram J.C."/>
            <person name="Tachezy J."/>
            <person name="Fraser-Liggett C.M."/>
            <person name="Johnson P.J."/>
        </authorList>
    </citation>
    <scope>NUCLEOTIDE SEQUENCE [LARGE SCALE GENOMIC DNA]</scope>
    <source>
        <strain evidence="1">G3</strain>
    </source>
</reference>
<dbReference type="EMBL" id="DS113231">
    <property type="protein sequence ID" value="EAY17387.1"/>
    <property type="molecule type" value="Genomic_DNA"/>
</dbReference>
<accession>A2DQD0</accession>
<protein>
    <submittedName>
        <fullName evidence="1">Uncharacterized protein</fullName>
    </submittedName>
</protein>
<reference evidence="1" key="1">
    <citation type="submission" date="2006-10" db="EMBL/GenBank/DDBJ databases">
        <authorList>
            <person name="Amadeo P."/>
            <person name="Zhao Q."/>
            <person name="Wortman J."/>
            <person name="Fraser-Liggett C."/>
            <person name="Carlton J."/>
        </authorList>
    </citation>
    <scope>NUCLEOTIDE SEQUENCE</scope>
    <source>
        <strain evidence="1">G3</strain>
    </source>
</reference>
<sequence length="484" mass="55293">MSSKESSSNIKVFRKYSNKNFAEGLEKAHETIREKDALEFFKTVLGNFSREDLPFEYGNMIMKSIAKVIQVDENASVFIKNHIATLLPITNNQYNEGLFNLYYILFTKYAVQLDDCIVAILKTLINANPKKVLTLIALYSQQFDEIDNPWSVVDLLIQEGNLFKGADLAPDYVSLLAYLNKKFPEYRSGRAQHCWNQITSMLNLTDKSSIKCCYGALCSISEKYTDGPLQLEIISLHLKDPELQDSVLAFLNVANFGSKDLSNEKLISTLIRLSEKTVKATLVLMKFAVDLSSAKTIMSDSNWILKKLPTITDTLRLFLVILRHKELREEIVSNPDFVNFLISIIKEKPGTVPIVCTILRRVPLSKELVQNLSKSGFLKLYYESEDIDDDGLTPHSKLLLTDTICRVSYVRDYLIMCDRIAKIIINKEEFADAAALVAIRLCKYSRCKARMKELKLEEYFKQNRNEAKLQSVARKFLRAMSETD</sequence>
<dbReference type="RefSeq" id="XP_001330756.1">
    <property type="nucleotide sequence ID" value="XM_001330720.1"/>
</dbReference>
<dbReference type="AlphaFoldDB" id="A2DQD0"/>
<evidence type="ECO:0000313" key="2">
    <source>
        <dbReference type="Proteomes" id="UP000001542"/>
    </source>
</evidence>
<gene>
    <name evidence="1" type="ORF">TVAG_319820</name>
</gene>
<dbReference type="InParanoid" id="A2DQD0"/>
<dbReference type="KEGG" id="tva:4775404"/>
<organism evidence="1 2">
    <name type="scientific">Trichomonas vaginalis (strain ATCC PRA-98 / G3)</name>
    <dbReference type="NCBI Taxonomy" id="412133"/>
    <lineage>
        <taxon>Eukaryota</taxon>
        <taxon>Metamonada</taxon>
        <taxon>Parabasalia</taxon>
        <taxon>Trichomonadida</taxon>
        <taxon>Trichomonadidae</taxon>
        <taxon>Trichomonas</taxon>
    </lineage>
</organism>
<dbReference type="VEuPathDB" id="TrichDB:TVAG_319820"/>
<proteinExistence type="predicted"/>
<dbReference type="VEuPathDB" id="TrichDB:TVAGG3_1009660"/>
<keyword evidence="2" id="KW-1185">Reference proteome</keyword>
<dbReference type="Proteomes" id="UP000001542">
    <property type="component" value="Unassembled WGS sequence"/>
</dbReference>